<gene>
    <name evidence="7" type="ORF">I2488_03010</name>
</gene>
<comment type="caution">
    <text evidence="7">The sequence shown here is derived from an EMBL/GenBank/DDBJ whole genome shotgun (WGS) entry which is preliminary data.</text>
</comment>
<feature type="transmembrane region" description="Helical" evidence="6">
    <location>
        <begin position="189"/>
        <end position="209"/>
    </location>
</feature>
<reference evidence="7 8" key="1">
    <citation type="submission" date="2020-11" db="EMBL/GenBank/DDBJ databases">
        <title>The genome sequence of Novosphingobium sp. 1Y9A.</title>
        <authorList>
            <person name="Liu Y."/>
        </authorList>
    </citation>
    <scope>NUCLEOTIDE SEQUENCE [LARGE SCALE GENOMIC DNA]</scope>
    <source>
        <strain evidence="7 8">1Y9A</strain>
    </source>
</reference>
<feature type="transmembrane region" description="Helical" evidence="6">
    <location>
        <begin position="135"/>
        <end position="152"/>
    </location>
</feature>
<feature type="transmembrane region" description="Helical" evidence="6">
    <location>
        <begin position="112"/>
        <end position="129"/>
    </location>
</feature>
<evidence type="ECO:0000256" key="4">
    <source>
        <dbReference type="ARBA" id="ARBA00022989"/>
    </source>
</evidence>
<protein>
    <submittedName>
        <fullName evidence="7">Lysoplasmalogenase</fullName>
    </submittedName>
</protein>
<evidence type="ECO:0000256" key="5">
    <source>
        <dbReference type="ARBA" id="ARBA00023136"/>
    </source>
</evidence>
<keyword evidence="4 6" id="KW-1133">Transmembrane helix</keyword>
<evidence type="ECO:0000256" key="3">
    <source>
        <dbReference type="ARBA" id="ARBA00022692"/>
    </source>
</evidence>
<evidence type="ECO:0000313" key="7">
    <source>
        <dbReference type="EMBL" id="MBF9149967.1"/>
    </source>
</evidence>
<feature type="transmembrane region" description="Helical" evidence="6">
    <location>
        <begin position="33"/>
        <end position="53"/>
    </location>
</feature>
<feature type="transmembrane region" description="Helical" evidence="6">
    <location>
        <begin position="83"/>
        <end position="100"/>
    </location>
</feature>
<comment type="subcellular location">
    <subcellularLocation>
        <location evidence="1">Membrane</location>
        <topology evidence="1">Multi-pass membrane protein</topology>
    </subcellularLocation>
</comment>
<evidence type="ECO:0000256" key="6">
    <source>
        <dbReference type="SAM" id="Phobius"/>
    </source>
</evidence>
<organism evidence="7 8">
    <name type="scientific">Novosphingobium jiangmenense</name>
    <dbReference type="NCBI Taxonomy" id="2791981"/>
    <lineage>
        <taxon>Bacteria</taxon>
        <taxon>Pseudomonadati</taxon>
        <taxon>Pseudomonadota</taxon>
        <taxon>Alphaproteobacteria</taxon>
        <taxon>Sphingomonadales</taxon>
        <taxon>Sphingomonadaceae</taxon>
        <taxon>Novosphingobium</taxon>
    </lineage>
</organism>
<dbReference type="InterPro" id="IPR012506">
    <property type="entry name" value="TMEM86B-like"/>
</dbReference>
<evidence type="ECO:0000313" key="8">
    <source>
        <dbReference type="Proteomes" id="UP000600799"/>
    </source>
</evidence>
<feature type="transmembrane region" description="Helical" evidence="6">
    <location>
        <begin position="159"/>
        <end position="177"/>
    </location>
</feature>
<proteinExistence type="inferred from homology"/>
<dbReference type="PANTHER" id="PTHR31885">
    <property type="entry name" value="GH04784P"/>
    <property type="match status" value="1"/>
</dbReference>
<dbReference type="Proteomes" id="UP000600799">
    <property type="component" value="Unassembled WGS sequence"/>
</dbReference>
<name>A0ABS0HCK8_9SPHN</name>
<sequence>MPGRALIEKRPWLVASLIAGTSYWLAAKGQVPGLWLILWKGAGVGLLAAYAWAHHPSRSAHLLALVMALGAIGDMVLEVDFTGGAAAFFAGHIAAIALYLRHPRASLSVLDKAVAVASVIGVPALSWALSGRADVASYALLLGGMATAAFASDFPRRRVALGAAMFVVSDLLIFARMGPLAQSAIPDLLIWPLYYFGQFLICTGVIATLRGRGEFSAAR</sequence>
<accession>A0ABS0HCK8</accession>
<evidence type="ECO:0000256" key="1">
    <source>
        <dbReference type="ARBA" id="ARBA00004141"/>
    </source>
</evidence>
<comment type="similarity">
    <text evidence="2">Belongs to the TMEM86 family.</text>
</comment>
<feature type="transmembrane region" description="Helical" evidence="6">
    <location>
        <begin position="60"/>
        <end position="77"/>
    </location>
</feature>
<evidence type="ECO:0000256" key="2">
    <source>
        <dbReference type="ARBA" id="ARBA00007375"/>
    </source>
</evidence>
<dbReference type="Pfam" id="PF07947">
    <property type="entry name" value="YhhN"/>
    <property type="match status" value="1"/>
</dbReference>
<keyword evidence="3 6" id="KW-0812">Transmembrane</keyword>
<feature type="transmembrane region" description="Helical" evidence="6">
    <location>
        <begin position="12"/>
        <end position="27"/>
    </location>
</feature>
<dbReference type="EMBL" id="JADQDC010000002">
    <property type="protein sequence ID" value="MBF9149967.1"/>
    <property type="molecule type" value="Genomic_DNA"/>
</dbReference>
<dbReference type="PANTHER" id="PTHR31885:SF6">
    <property type="entry name" value="GH04784P"/>
    <property type="match status" value="1"/>
</dbReference>
<dbReference type="RefSeq" id="WP_196274346.1">
    <property type="nucleotide sequence ID" value="NZ_JADQDC010000002.1"/>
</dbReference>
<keyword evidence="5 6" id="KW-0472">Membrane</keyword>
<keyword evidence="8" id="KW-1185">Reference proteome</keyword>